<comment type="similarity">
    <text evidence="1 8">Belongs to the class-II aminoacyl-tRNA synthetase family.</text>
</comment>
<reference evidence="9 10" key="1">
    <citation type="submission" date="2021-08" db="EMBL/GenBank/DDBJ databases">
        <title>FDA dAtabase for Regulatory Grade micrObial Sequences (FDA-ARGOS): Supporting development and validation of Infectious Disease Dx tests.</title>
        <authorList>
            <person name="Sproer C."/>
            <person name="Gronow S."/>
            <person name="Severitt S."/>
            <person name="Schroder I."/>
            <person name="Tallon L."/>
            <person name="Sadzewicz L."/>
            <person name="Zhao X."/>
            <person name="Boylan J."/>
            <person name="Ott S."/>
            <person name="Bowen H."/>
            <person name="Vavikolanu K."/>
            <person name="Hazen T."/>
            <person name="Aluvathingal J."/>
            <person name="Nadendla S."/>
            <person name="Lowell S."/>
            <person name="Myers T."/>
            <person name="Yan Y."/>
            <person name="Sichtig H."/>
        </authorList>
    </citation>
    <scope>NUCLEOTIDE SEQUENCE [LARGE SCALE GENOMIC DNA]</scope>
    <source>
        <strain evidence="9 10">FDAARGOS_1460</strain>
    </source>
</reference>
<keyword evidence="2 8" id="KW-0436">Ligase</keyword>
<sequence length="687" mass="78357">MHNYLLEIGVEEIPSDYVKSTKTQLREKFEKLLSENKLSYEEIEIESTPRRFMVLLKNVAEAAQAEVISVRGPSVKIAYDADGNPSKALLGFLKGQKASLEDVIVKEQKGEDYIFVEKKEESKSLEDLLKENVYELVKSISFPRSMRWGGKSIRWARPIRWFVSLLDDKILSFDAEGIEVGNITKGHRTLGSDKILIDKISDYEGKLKENYVILRGKDRRDIILKGLNSLSSQVGGEYMKDEDLLDEVVNIVEYPTVLVGEIDHSYLELPREVITTPMKDHQRYFPILDDKKKLLPYFCLVRNGDDYESQNVIEGNKKVLVARLEDAKFFYNLDVETKLESYVKDLDSLVFFEGLGNMGQKTKRLVDLVGRYQKELNLGDDIAEDAKRAAYLAKADLVTRMVVEFTELQGTMGAIYALKSGENQRVATAIKEQYLPKNQNSETPKSVAGILLAIADKMDNIVGLYAIENYVTGSRDPFGLRRAALGIINIILENGIDVDIKKLIAEALLVYTETNALAFDYDKTMDESLTFIKDRLKNKLLDDGYRYDIVNSVINTDFTNILKMTEKVKAVSEFIEESDDSLSYLIRIKNLAKDSQVTEIRQDLLETDLERKFFEEISSLEDLGLASSDDYKKELENIQKTSLVGNDYLDNTMINVDNEEVKNNRLAMLNSLKRRMDLVFDISEIVR</sequence>
<dbReference type="SUPFAM" id="SSF109604">
    <property type="entry name" value="HD-domain/PDEase-like"/>
    <property type="match status" value="1"/>
</dbReference>
<gene>
    <name evidence="8 9" type="primary">glyS</name>
    <name evidence="9" type="ORF">K8P03_02185</name>
</gene>
<keyword evidence="3 8" id="KW-0547">Nucleotide-binding</keyword>
<dbReference type="NCBIfam" id="TIGR00211">
    <property type="entry name" value="glyS"/>
    <property type="match status" value="1"/>
</dbReference>
<keyword evidence="10" id="KW-1185">Reference proteome</keyword>
<dbReference type="InterPro" id="IPR015944">
    <property type="entry name" value="Gly-tRNA-synth_bsu"/>
</dbReference>
<protein>
    <recommendedName>
        <fullName evidence="8">Glycine--tRNA ligase beta subunit</fullName>
        <ecNumber evidence="8">6.1.1.14</ecNumber>
    </recommendedName>
    <alternativeName>
        <fullName evidence="8">Glycyl-tRNA synthetase beta subunit</fullName>
        <shortName evidence="8">GlyRS</shortName>
    </alternativeName>
</protein>
<evidence type="ECO:0000256" key="3">
    <source>
        <dbReference type="ARBA" id="ARBA00022741"/>
    </source>
</evidence>
<dbReference type="PRINTS" id="PR01045">
    <property type="entry name" value="TRNASYNTHGB"/>
</dbReference>
<keyword evidence="8" id="KW-0963">Cytoplasm</keyword>
<dbReference type="GO" id="GO:0004820">
    <property type="term" value="F:glycine-tRNA ligase activity"/>
    <property type="evidence" value="ECO:0007669"/>
    <property type="project" value="UniProtKB-EC"/>
</dbReference>
<dbReference type="PROSITE" id="PS50861">
    <property type="entry name" value="AA_TRNA_LIGASE_II_GLYAB"/>
    <property type="match status" value="1"/>
</dbReference>
<evidence type="ECO:0000256" key="8">
    <source>
        <dbReference type="HAMAP-Rule" id="MF_00255"/>
    </source>
</evidence>
<evidence type="ECO:0000313" key="10">
    <source>
        <dbReference type="Proteomes" id="UP000734271"/>
    </source>
</evidence>
<evidence type="ECO:0000256" key="2">
    <source>
        <dbReference type="ARBA" id="ARBA00022598"/>
    </source>
</evidence>
<organism evidence="9 10">
    <name type="scientific">Anaerococcus murdochii</name>
    <dbReference type="NCBI Taxonomy" id="411577"/>
    <lineage>
        <taxon>Bacteria</taxon>
        <taxon>Bacillati</taxon>
        <taxon>Bacillota</taxon>
        <taxon>Tissierellia</taxon>
        <taxon>Tissierellales</taxon>
        <taxon>Peptoniphilaceae</taxon>
        <taxon>Anaerococcus</taxon>
    </lineage>
</organism>
<comment type="catalytic activity">
    <reaction evidence="7 8">
        <text>tRNA(Gly) + glycine + ATP = glycyl-tRNA(Gly) + AMP + diphosphate</text>
        <dbReference type="Rhea" id="RHEA:16013"/>
        <dbReference type="Rhea" id="RHEA-COMP:9664"/>
        <dbReference type="Rhea" id="RHEA-COMP:9683"/>
        <dbReference type="ChEBI" id="CHEBI:30616"/>
        <dbReference type="ChEBI" id="CHEBI:33019"/>
        <dbReference type="ChEBI" id="CHEBI:57305"/>
        <dbReference type="ChEBI" id="CHEBI:78442"/>
        <dbReference type="ChEBI" id="CHEBI:78522"/>
        <dbReference type="ChEBI" id="CHEBI:456215"/>
        <dbReference type="EC" id="6.1.1.14"/>
    </reaction>
</comment>
<comment type="caution">
    <text evidence="9">The sequence shown here is derived from an EMBL/GenBank/DDBJ whole genome shotgun (WGS) entry which is preliminary data.</text>
</comment>
<dbReference type="InterPro" id="IPR006194">
    <property type="entry name" value="Gly-tRNA-synth_heterodimer"/>
</dbReference>
<dbReference type="RefSeq" id="WP_223417980.1">
    <property type="nucleotide sequence ID" value="NZ_JAIPME010000002.1"/>
</dbReference>
<evidence type="ECO:0000256" key="5">
    <source>
        <dbReference type="ARBA" id="ARBA00022917"/>
    </source>
</evidence>
<accession>A0ABS7SX58</accession>
<dbReference type="EMBL" id="JAIPME010000002">
    <property type="protein sequence ID" value="MBZ2386110.1"/>
    <property type="molecule type" value="Genomic_DNA"/>
</dbReference>
<comment type="subunit">
    <text evidence="8">Tetramer of two alpha and two beta subunits.</text>
</comment>
<comment type="subcellular location">
    <subcellularLocation>
        <location evidence="8">Cytoplasm</location>
    </subcellularLocation>
</comment>
<keyword evidence="4 8" id="KW-0067">ATP-binding</keyword>
<dbReference type="Pfam" id="PF02092">
    <property type="entry name" value="tRNA_synt_2f"/>
    <property type="match status" value="1"/>
</dbReference>
<name>A0ABS7SX58_9FIRM</name>
<evidence type="ECO:0000256" key="4">
    <source>
        <dbReference type="ARBA" id="ARBA00022840"/>
    </source>
</evidence>
<dbReference type="HAMAP" id="MF_00255">
    <property type="entry name" value="Gly_tRNA_synth_beta"/>
    <property type="match status" value="1"/>
</dbReference>
<evidence type="ECO:0000256" key="1">
    <source>
        <dbReference type="ARBA" id="ARBA00008226"/>
    </source>
</evidence>
<dbReference type="PANTHER" id="PTHR30075:SF2">
    <property type="entry name" value="GLYCINE--TRNA LIGASE, CHLOROPLASTIC_MITOCHONDRIAL 2"/>
    <property type="match status" value="1"/>
</dbReference>
<proteinExistence type="inferred from homology"/>
<dbReference type="PANTHER" id="PTHR30075">
    <property type="entry name" value="GLYCYL-TRNA SYNTHETASE"/>
    <property type="match status" value="1"/>
</dbReference>
<evidence type="ECO:0000313" key="9">
    <source>
        <dbReference type="EMBL" id="MBZ2386110.1"/>
    </source>
</evidence>
<dbReference type="Proteomes" id="UP000734271">
    <property type="component" value="Unassembled WGS sequence"/>
</dbReference>
<dbReference type="EC" id="6.1.1.14" evidence="8"/>
<keyword evidence="6 8" id="KW-0030">Aminoacyl-tRNA synthetase</keyword>
<evidence type="ECO:0000256" key="7">
    <source>
        <dbReference type="ARBA" id="ARBA00047937"/>
    </source>
</evidence>
<evidence type="ECO:0000256" key="6">
    <source>
        <dbReference type="ARBA" id="ARBA00023146"/>
    </source>
</evidence>
<keyword evidence="5 8" id="KW-0648">Protein biosynthesis</keyword>